<keyword evidence="2" id="KW-1185">Reference proteome</keyword>
<evidence type="ECO:0000313" key="2">
    <source>
        <dbReference type="Proteomes" id="UP001165960"/>
    </source>
</evidence>
<dbReference type="EMBL" id="QTSX02001640">
    <property type="protein sequence ID" value="KAJ9079867.1"/>
    <property type="molecule type" value="Genomic_DNA"/>
</dbReference>
<dbReference type="Proteomes" id="UP001165960">
    <property type="component" value="Unassembled WGS sequence"/>
</dbReference>
<protein>
    <submittedName>
        <fullName evidence="1">Uncharacterized protein</fullName>
    </submittedName>
</protein>
<gene>
    <name evidence="1" type="ORF">DSO57_1031065</name>
</gene>
<reference evidence="1" key="1">
    <citation type="submission" date="2022-04" db="EMBL/GenBank/DDBJ databases">
        <title>Genome of the entomopathogenic fungus Entomophthora muscae.</title>
        <authorList>
            <person name="Elya C."/>
            <person name="Lovett B.R."/>
            <person name="Lee E."/>
            <person name="Macias A.M."/>
            <person name="Hajek A.E."/>
            <person name="De Bivort B.L."/>
            <person name="Kasson M.T."/>
            <person name="De Fine Licht H.H."/>
            <person name="Stajich J.E."/>
        </authorList>
    </citation>
    <scope>NUCLEOTIDE SEQUENCE</scope>
    <source>
        <strain evidence="1">Berkeley</strain>
    </source>
</reference>
<proteinExistence type="predicted"/>
<organism evidence="1 2">
    <name type="scientific">Entomophthora muscae</name>
    <dbReference type="NCBI Taxonomy" id="34485"/>
    <lineage>
        <taxon>Eukaryota</taxon>
        <taxon>Fungi</taxon>
        <taxon>Fungi incertae sedis</taxon>
        <taxon>Zoopagomycota</taxon>
        <taxon>Entomophthoromycotina</taxon>
        <taxon>Entomophthoromycetes</taxon>
        <taxon>Entomophthorales</taxon>
        <taxon>Entomophthoraceae</taxon>
        <taxon>Entomophthora</taxon>
    </lineage>
</organism>
<name>A0ACC2TZ16_9FUNG</name>
<sequence length="75" mass="8258">MRIAIILQAHIDTGHGGLTIPPLWNPRPKSRNQTLNLDPPWATRPMDRRTVCPHLSGIEPPRADAKDGGPCSETD</sequence>
<evidence type="ECO:0000313" key="1">
    <source>
        <dbReference type="EMBL" id="KAJ9079867.1"/>
    </source>
</evidence>
<comment type="caution">
    <text evidence="1">The sequence shown here is derived from an EMBL/GenBank/DDBJ whole genome shotgun (WGS) entry which is preliminary data.</text>
</comment>
<accession>A0ACC2TZ16</accession>